<comment type="similarity">
    <text evidence="11">Belongs to the KdpC family.</text>
</comment>
<keyword evidence="5 11" id="KW-0547">Nucleotide-binding</keyword>
<evidence type="ECO:0000256" key="7">
    <source>
        <dbReference type="ARBA" id="ARBA00022958"/>
    </source>
</evidence>
<evidence type="ECO:0000256" key="11">
    <source>
        <dbReference type="HAMAP-Rule" id="MF_00276"/>
    </source>
</evidence>
<evidence type="ECO:0000256" key="2">
    <source>
        <dbReference type="ARBA" id="ARBA00022475"/>
    </source>
</evidence>
<evidence type="ECO:0000256" key="9">
    <source>
        <dbReference type="ARBA" id="ARBA00023065"/>
    </source>
</evidence>
<sequence length="177" mass="18399">MLWVNLRRGLIVSVIFFVLLGLAYPLAETGIGQALFGHRASGSLGTNGSKLVGQQWKGPQWFQGRPDGDDPTATGGSNLGPRSKELVDTYKKRIAALKKQGITPSPDLVAASGSGIDPDISPAAAYTQVASVAAARHLPAGTVRTLVAAHVQGPQLGFLGASHVNVLELNEALAGLR</sequence>
<keyword evidence="1 11" id="KW-0813">Transport</keyword>
<dbReference type="PANTHER" id="PTHR30042">
    <property type="entry name" value="POTASSIUM-TRANSPORTING ATPASE C CHAIN"/>
    <property type="match status" value="1"/>
</dbReference>
<dbReference type="GO" id="GO:0008556">
    <property type="term" value="F:P-type potassium transmembrane transporter activity"/>
    <property type="evidence" value="ECO:0007669"/>
    <property type="project" value="InterPro"/>
</dbReference>
<comment type="subunit">
    <text evidence="11">The system is composed of three essential subunits: KdpA, KdpB and KdpC.</text>
</comment>
<comment type="subcellular location">
    <subcellularLocation>
        <location evidence="11">Cell membrane</location>
        <topology evidence="11">Single-pass membrane protein</topology>
    </subcellularLocation>
</comment>
<dbReference type="RefSeq" id="WP_103888388.1">
    <property type="nucleotide sequence ID" value="NZ_FNVU01000012.1"/>
</dbReference>
<evidence type="ECO:0000256" key="8">
    <source>
        <dbReference type="ARBA" id="ARBA00022989"/>
    </source>
</evidence>
<keyword evidence="10 11" id="KW-0472">Membrane</keyword>
<dbReference type="Proteomes" id="UP000236754">
    <property type="component" value="Unassembled WGS sequence"/>
</dbReference>
<keyword evidence="14" id="KW-1185">Reference proteome</keyword>
<dbReference type="Pfam" id="PF02669">
    <property type="entry name" value="KdpC"/>
    <property type="match status" value="1"/>
</dbReference>
<keyword evidence="7 11" id="KW-0630">Potassium</keyword>
<dbReference type="OrthoDB" id="9788285at2"/>
<dbReference type="AlphaFoldDB" id="A0A1H6D7N9"/>
<gene>
    <name evidence="11" type="primary">kdpC</name>
    <name evidence="13" type="ORF">SAMN05216223_11295</name>
</gene>
<proteinExistence type="inferred from homology"/>
<dbReference type="PANTHER" id="PTHR30042:SF2">
    <property type="entry name" value="POTASSIUM-TRANSPORTING ATPASE KDPC SUBUNIT"/>
    <property type="match status" value="1"/>
</dbReference>
<keyword evidence="9 11" id="KW-0406">Ion transport</keyword>
<protein>
    <recommendedName>
        <fullName evidence="11">Potassium-transporting ATPase KdpC subunit</fullName>
    </recommendedName>
    <alternativeName>
        <fullName evidence="11">ATP phosphohydrolase [potassium-transporting] C chain</fullName>
    </alternativeName>
    <alternativeName>
        <fullName evidence="11">Potassium-binding and translocating subunit C</fullName>
    </alternativeName>
    <alternativeName>
        <fullName evidence="11">Potassium-translocating ATPase C chain</fullName>
    </alternativeName>
</protein>
<evidence type="ECO:0000256" key="4">
    <source>
        <dbReference type="ARBA" id="ARBA00022692"/>
    </source>
</evidence>
<evidence type="ECO:0000256" key="10">
    <source>
        <dbReference type="ARBA" id="ARBA00023136"/>
    </source>
</evidence>
<dbReference type="InterPro" id="IPR003820">
    <property type="entry name" value="KdpC"/>
</dbReference>
<evidence type="ECO:0000313" key="14">
    <source>
        <dbReference type="Proteomes" id="UP000236754"/>
    </source>
</evidence>
<evidence type="ECO:0000256" key="1">
    <source>
        <dbReference type="ARBA" id="ARBA00022448"/>
    </source>
</evidence>
<keyword evidence="6 11" id="KW-0067">ATP-binding</keyword>
<dbReference type="HAMAP" id="MF_00276">
    <property type="entry name" value="KdpC"/>
    <property type="match status" value="1"/>
</dbReference>
<comment type="function">
    <text evidence="11">Part of the high-affinity ATP-driven potassium transport (or Kdp) system, which catalyzes the hydrolysis of ATP coupled with the electrogenic transport of potassium into the cytoplasm. This subunit acts as a catalytic chaperone that increases the ATP-binding affinity of the ATP-hydrolyzing subunit KdpB by the formation of a transient KdpB/KdpC/ATP ternary complex.</text>
</comment>
<organism evidence="13 14">
    <name type="scientific">Actinacidiphila yanglinensis</name>
    <dbReference type="NCBI Taxonomy" id="310779"/>
    <lineage>
        <taxon>Bacteria</taxon>
        <taxon>Bacillati</taxon>
        <taxon>Actinomycetota</taxon>
        <taxon>Actinomycetes</taxon>
        <taxon>Kitasatosporales</taxon>
        <taxon>Streptomycetaceae</taxon>
        <taxon>Actinacidiphila</taxon>
    </lineage>
</organism>
<accession>A0A1H6D7N9</accession>
<dbReference type="GO" id="GO:0005524">
    <property type="term" value="F:ATP binding"/>
    <property type="evidence" value="ECO:0007669"/>
    <property type="project" value="UniProtKB-UniRule"/>
</dbReference>
<evidence type="ECO:0000256" key="12">
    <source>
        <dbReference type="SAM" id="MobiDB-lite"/>
    </source>
</evidence>
<keyword evidence="4 11" id="KW-0812">Transmembrane</keyword>
<evidence type="ECO:0000256" key="3">
    <source>
        <dbReference type="ARBA" id="ARBA00022538"/>
    </source>
</evidence>
<evidence type="ECO:0000313" key="13">
    <source>
        <dbReference type="EMBL" id="SEG80755.1"/>
    </source>
</evidence>
<keyword evidence="2 11" id="KW-1003">Cell membrane</keyword>
<dbReference type="EMBL" id="FNVU01000012">
    <property type="protein sequence ID" value="SEG80755.1"/>
    <property type="molecule type" value="Genomic_DNA"/>
</dbReference>
<feature type="region of interest" description="Disordered" evidence="12">
    <location>
        <begin position="58"/>
        <end position="82"/>
    </location>
</feature>
<keyword evidence="8 11" id="KW-1133">Transmembrane helix</keyword>
<dbReference type="GO" id="GO:0005886">
    <property type="term" value="C:plasma membrane"/>
    <property type="evidence" value="ECO:0007669"/>
    <property type="project" value="UniProtKB-SubCell"/>
</dbReference>
<evidence type="ECO:0000256" key="6">
    <source>
        <dbReference type="ARBA" id="ARBA00022840"/>
    </source>
</evidence>
<dbReference type="PIRSF" id="PIRSF001296">
    <property type="entry name" value="K_ATPase_KdpC"/>
    <property type="match status" value="1"/>
</dbReference>
<name>A0A1H6D7N9_9ACTN</name>
<keyword evidence="3 11" id="KW-0633">Potassium transport</keyword>
<evidence type="ECO:0000256" key="5">
    <source>
        <dbReference type="ARBA" id="ARBA00022741"/>
    </source>
</evidence>
<reference evidence="13 14" key="1">
    <citation type="submission" date="2016-10" db="EMBL/GenBank/DDBJ databases">
        <authorList>
            <person name="de Groot N.N."/>
        </authorList>
    </citation>
    <scope>NUCLEOTIDE SEQUENCE [LARGE SCALE GENOMIC DNA]</scope>
    <source>
        <strain evidence="13 14">CGMCC 4.2023</strain>
    </source>
</reference>